<keyword evidence="2" id="KW-1185">Reference proteome</keyword>
<evidence type="ECO:0000313" key="2">
    <source>
        <dbReference type="Proteomes" id="UP001321473"/>
    </source>
</evidence>
<organism evidence="1 2">
    <name type="scientific">Amblyomma americanum</name>
    <name type="common">Lone star tick</name>
    <dbReference type="NCBI Taxonomy" id="6943"/>
    <lineage>
        <taxon>Eukaryota</taxon>
        <taxon>Metazoa</taxon>
        <taxon>Ecdysozoa</taxon>
        <taxon>Arthropoda</taxon>
        <taxon>Chelicerata</taxon>
        <taxon>Arachnida</taxon>
        <taxon>Acari</taxon>
        <taxon>Parasitiformes</taxon>
        <taxon>Ixodida</taxon>
        <taxon>Ixodoidea</taxon>
        <taxon>Ixodidae</taxon>
        <taxon>Amblyomminae</taxon>
        <taxon>Amblyomma</taxon>
    </lineage>
</organism>
<gene>
    <name evidence="1" type="ORF">V5799_015393</name>
</gene>
<dbReference type="AlphaFoldDB" id="A0AAQ4F9F9"/>
<reference evidence="1 2" key="1">
    <citation type="journal article" date="2023" name="Arcadia Sci">
        <title>De novo assembly of a long-read Amblyomma americanum tick genome.</title>
        <authorList>
            <person name="Chou S."/>
            <person name="Poskanzer K.E."/>
            <person name="Rollins M."/>
            <person name="Thuy-Boun P.S."/>
        </authorList>
    </citation>
    <scope>NUCLEOTIDE SEQUENCE [LARGE SCALE GENOMIC DNA]</scope>
    <source>
        <strain evidence="1">F_SG_1</strain>
        <tissue evidence="1">Salivary glands</tissue>
    </source>
</reference>
<name>A0AAQ4F9F9_AMBAM</name>
<proteinExistence type="predicted"/>
<sequence>MTSRDCYLSDCFCEEPFSGRGGNAMMHRSNPFLFAIQVTLGLVLASTGLSSGNSSTEWLRLPVITVHDCPYLREPKGGNGYFPMNSAALLEDKIITSRDCYLSECFCEEPFSVCGSNAMMHR</sequence>
<dbReference type="Proteomes" id="UP001321473">
    <property type="component" value="Unassembled WGS sequence"/>
</dbReference>
<comment type="caution">
    <text evidence="1">The sequence shown here is derived from an EMBL/GenBank/DDBJ whole genome shotgun (WGS) entry which is preliminary data.</text>
</comment>
<protein>
    <submittedName>
        <fullName evidence="1">Uncharacterized protein</fullName>
    </submittedName>
</protein>
<evidence type="ECO:0000313" key="1">
    <source>
        <dbReference type="EMBL" id="KAK8783268.1"/>
    </source>
</evidence>
<accession>A0AAQ4F9F9</accession>
<dbReference type="EMBL" id="JARKHS020005719">
    <property type="protein sequence ID" value="KAK8783268.1"/>
    <property type="molecule type" value="Genomic_DNA"/>
</dbReference>